<keyword evidence="1" id="KW-0472">Membrane</keyword>
<feature type="transmembrane region" description="Helical" evidence="1">
    <location>
        <begin position="93"/>
        <end position="111"/>
    </location>
</feature>
<feature type="transmembrane region" description="Helical" evidence="1">
    <location>
        <begin position="123"/>
        <end position="142"/>
    </location>
</feature>
<organism evidence="2 3">
    <name type="scientific">Mizuhopecten yessoensis</name>
    <name type="common">Japanese scallop</name>
    <name type="synonym">Patinopecten yessoensis</name>
    <dbReference type="NCBI Taxonomy" id="6573"/>
    <lineage>
        <taxon>Eukaryota</taxon>
        <taxon>Metazoa</taxon>
        <taxon>Spiralia</taxon>
        <taxon>Lophotrochozoa</taxon>
        <taxon>Mollusca</taxon>
        <taxon>Bivalvia</taxon>
        <taxon>Autobranchia</taxon>
        <taxon>Pteriomorphia</taxon>
        <taxon>Pectinida</taxon>
        <taxon>Pectinoidea</taxon>
        <taxon>Pectinidae</taxon>
        <taxon>Mizuhopecten</taxon>
    </lineage>
</organism>
<evidence type="ECO:0000256" key="1">
    <source>
        <dbReference type="SAM" id="Phobius"/>
    </source>
</evidence>
<protein>
    <submittedName>
        <fullName evidence="2">Uncharacterized protein</fullName>
    </submittedName>
</protein>
<accession>A0A210PF88</accession>
<name>A0A210PF88_MIZYE</name>
<keyword evidence="1" id="KW-0812">Transmembrane</keyword>
<comment type="caution">
    <text evidence="2">The sequence shown here is derived from an EMBL/GenBank/DDBJ whole genome shotgun (WGS) entry which is preliminary data.</text>
</comment>
<dbReference type="EMBL" id="NEDP02076739">
    <property type="protein sequence ID" value="OWF35152.1"/>
    <property type="molecule type" value="Genomic_DNA"/>
</dbReference>
<gene>
    <name evidence="2" type="ORF">KP79_PYT05413</name>
</gene>
<keyword evidence="3" id="KW-1185">Reference proteome</keyword>
<dbReference type="AlphaFoldDB" id="A0A210PF88"/>
<dbReference type="Proteomes" id="UP000242188">
    <property type="component" value="Unassembled WGS sequence"/>
</dbReference>
<evidence type="ECO:0000313" key="2">
    <source>
        <dbReference type="EMBL" id="OWF35152.1"/>
    </source>
</evidence>
<feature type="transmembrane region" description="Helical" evidence="1">
    <location>
        <begin position="9"/>
        <end position="31"/>
    </location>
</feature>
<proteinExistence type="predicted"/>
<reference evidence="2 3" key="1">
    <citation type="journal article" date="2017" name="Nat. Ecol. Evol.">
        <title>Scallop genome provides insights into evolution of bilaterian karyotype and development.</title>
        <authorList>
            <person name="Wang S."/>
            <person name="Zhang J."/>
            <person name="Jiao W."/>
            <person name="Li J."/>
            <person name="Xun X."/>
            <person name="Sun Y."/>
            <person name="Guo X."/>
            <person name="Huan P."/>
            <person name="Dong B."/>
            <person name="Zhang L."/>
            <person name="Hu X."/>
            <person name="Sun X."/>
            <person name="Wang J."/>
            <person name="Zhao C."/>
            <person name="Wang Y."/>
            <person name="Wang D."/>
            <person name="Huang X."/>
            <person name="Wang R."/>
            <person name="Lv J."/>
            <person name="Li Y."/>
            <person name="Zhang Z."/>
            <person name="Liu B."/>
            <person name="Lu W."/>
            <person name="Hui Y."/>
            <person name="Liang J."/>
            <person name="Zhou Z."/>
            <person name="Hou R."/>
            <person name="Li X."/>
            <person name="Liu Y."/>
            <person name="Li H."/>
            <person name="Ning X."/>
            <person name="Lin Y."/>
            <person name="Zhao L."/>
            <person name="Xing Q."/>
            <person name="Dou J."/>
            <person name="Li Y."/>
            <person name="Mao J."/>
            <person name="Guo H."/>
            <person name="Dou H."/>
            <person name="Li T."/>
            <person name="Mu C."/>
            <person name="Jiang W."/>
            <person name="Fu Q."/>
            <person name="Fu X."/>
            <person name="Miao Y."/>
            <person name="Liu J."/>
            <person name="Yu Q."/>
            <person name="Li R."/>
            <person name="Liao H."/>
            <person name="Li X."/>
            <person name="Kong Y."/>
            <person name="Jiang Z."/>
            <person name="Chourrout D."/>
            <person name="Li R."/>
            <person name="Bao Z."/>
        </authorList>
    </citation>
    <scope>NUCLEOTIDE SEQUENCE [LARGE SCALE GENOMIC DNA]</scope>
    <source>
        <strain evidence="2 3">PY_sf001</strain>
    </source>
</reference>
<evidence type="ECO:0000313" key="3">
    <source>
        <dbReference type="Proteomes" id="UP000242188"/>
    </source>
</evidence>
<sequence length="245" mass="26518">MEVDRLGKLAAMIGVIAIIMEIAGFATRGWIRFNHVINDFGLAKEILLKFELGLWSVSICMNGVCATTDQKQWETDPSVQRYSELLDIDRYKVLAGLAIGGGAVSLLFLVLHIRRPILVSMCYGLLSLGGFAVSGTLLWYVVGKFAKLATNLHPTLSNPDGLTAMTPYSVVVAGIGAALSFVVAVLIFVEVFRTSCLGEGGIIVNKYPSVPHNTLVNINHHVTAMPPPMPTQTTHVGITLQNPRM</sequence>
<feature type="transmembrane region" description="Helical" evidence="1">
    <location>
        <begin position="162"/>
        <end position="189"/>
    </location>
</feature>
<keyword evidence="1" id="KW-1133">Transmembrane helix</keyword>
<dbReference type="OrthoDB" id="6194952at2759"/>